<organism evidence="1 2">
    <name type="scientific">Luteolibacter arcticus</name>
    <dbReference type="NCBI Taxonomy" id="1581411"/>
    <lineage>
        <taxon>Bacteria</taxon>
        <taxon>Pseudomonadati</taxon>
        <taxon>Verrucomicrobiota</taxon>
        <taxon>Verrucomicrobiia</taxon>
        <taxon>Verrucomicrobiales</taxon>
        <taxon>Verrucomicrobiaceae</taxon>
        <taxon>Luteolibacter</taxon>
    </lineage>
</organism>
<evidence type="ECO:0000313" key="1">
    <source>
        <dbReference type="EMBL" id="MCW1926342.1"/>
    </source>
</evidence>
<comment type="caution">
    <text evidence="1">The sequence shown here is derived from an EMBL/GenBank/DDBJ whole genome shotgun (WGS) entry which is preliminary data.</text>
</comment>
<dbReference type="EMBL" id="JAPDDT010000024">
    <property type="protein sequence ID" value="MCW1926342.1"/>
    <property type="molecule type" value="Genomic_DNA"/>
</dbReference>
<reference evidence="1 2" key="1">
    <citation type="submission" date="2022-10" db="EMBL/GenBank/DDBJ databases">
        <title>Luteolibacter arcticus strain CCTCC AB 2014275, whole genome shotgun sequencing project.</title>
        <authorList>
            <person name="Zhao G."/>
            <person name="Shen L."/>
        </authorList>
    </citation>
    <scope>NUCLEOTIDE SEQUENCE [LARGE SCALE GENOMIC DNA]</scope>
    <source>
        <strain evidence="1 2">CCTCC AB 2014275</strain>
    </source>
</reference>
<keyword evidence="2" id="KW-1185">Reference proteome</keyword>
<dbReference type="RefSeq" id="WP_264490450.1">
    <property type="nucleotide sequence ID" value="NZ_JAPDDT010000024.1"/>
</dbReference>
<protein>
    <submittedName>
        <fullName evidence="1">Uncharacterized protein</fullName>
    </submittedName>
</protein>
<evidence type="ECO:0000313" key="2">
    <source>
        <dbReference type="Proteomes" id="UP001320876"/>
    </source>
</evidence>
<dbReference type="Proteomes" id="UP001320876">
    <property type="component" value="Unassembled WGS sequence"/>
</dbReference>
<accession>A0ABT3GS62</accession>
<name>A0ABT3GS62_9BACT</name>
<proteinExistence type="predicted"/>
<sequence>MTLLQKILSAFGITSATGAANRRRTNPNEWANNAAEHYAGVAAGVEINKRCSILSPADALKLENDFDAFTVALSGKIHSEFLRLARKAAKDLAADEPYGSCSSDARKSIEEAQESVAWWLDELTSHPGQQNPTIPPNA</sequence>
<gene>
    <name evidence="1" type="ORF">OKA05_27570</name>
</gene>